<feature type="domain" description="Fe2OG dioxygenase" evidence="6">
    <location>
        <begin position="117"/>
        <end position="231"/>
    </location>
</feature>
<dbReference type="Proteomes" id="UP001321479">
    <property type="component" value="Segment"/>
</dbReference>
<dbReference type="InterPro" id="IPR045054">
    <property type="entry name" value="P4HA-like"/>
</dbReference>
<evidence type="ECO:0000256" key="1">
    <source>
        <dbReference type="ARBA" id="ARBA00001961"/>
    </source>
</evidence>
<dbReference type="InterPro" id="IPR005123">
    <property type="entry name" value="Oxoglu/Fe-dep_dioxygenase_dom"/>
</dbReference>
<proteinExistence type="predicted"/>
<keyword evidence="2" id="KW-0479">Metal-binding</keyword>
<keyword evidence="8" id="KW-1185">Reference proteome</keyword>
<dbReference type="Gene3D" id="2.60.120.620">
    <property type="entry name" value="q2cbj1_9rhob like domain"/>
    <property type="match status" value="1"/>
</dbReference>
<keyword evidence="5" id="KW-0408">Iron</keyword>
<evidence type="ECO:0000256" key="2">
    <source>
        <dbReference type="ARBA" id="ARBA00022723"/>
    </source>
</evidence>
<dbReference type="EMBL" id="AP024483">
    <property type="protein sequence ID" value="BCS83736.1"/>
    <property type="molecule type" value="Genomic_DNA"/>
</dbReference>
<evidence type="ECO:0000313" key="7">
    <source>
        <dbReference type="EMBL" id="BCS83736.1"/>
    </source>
</evidence>
<protein>
    <recommendedName>
        <fullName evidence="6">Fe2OG dioxygenase domain-containing protein</fullName>
    </recommendedName>
</protein>
<evidence type="ECO:0000259" key="6">
    <source>
        <dbReference type="PROSITE" id="PS51471"/>
    </source>
</evidence>
<dbReference type="Pfam" id="PF13640">
    <property type="entry name" value="2OG-FeII_Oxy_3"/>
    <property type="match status" value="1"/>
</dbReference>
<evidence type="ECO:0000313" key="8">
    <source>
        <dbReference type="Proteomes" id="UP001321479"/>
    </source>
</evidence>
<dbReference type="PANTHER" id="PTHR10869">
    <property type="entry name" value="PROLYL 4-HYDROXYLASE ALPHA SUBUNIT"/>
    <property type="match status" value="1"/>
</dbReference>
<keyword evidence="3" id="KW-0223">Dioxygenase</keyword>
<name>A0ABM7NUF8_9VIRU</name>
<dbReference type="RefSeq" id="YP_010842344.1">
    <property type="nucleotide sequence ID" value="NC_079139.1"/>
</dbReference>
<accession>A0ABM7NUF8</accession>
<dbReference type="SUPFAM" id="SSF51197">
    <property type="entry name" value="Clavaminate synthase-like"/>
    <property type="match status" value="1"/>
</dbReference>
<keyword evidence="4" id="KW-0560">Oxidoreductase</keyword>
<sequence>MNTRNIDKYHHIKNQLNENHNDIIYQKITLGLETNQDLFIINNLLTDQECDLIINNCQAFHHSLEMEFLSQDRDSKRLLNIDNQMAKIIFNRIKSIDFGTNLQPFGFGAEGQWEISGVNPCFRHSFYEAPSIGFLPHRDSAYIQDADNRSIYTLLIYLNDDFDGGSTSFIKPKSPRKIGQIVSEELLDGFDEIYNVNIQKGSAVIFNHDIIHYGKPVISGTKYIIRSDIIYHRTSKSPEFKTWKNNPYFLQAIEYYREANHQEMLGNIKLSSELYERGLALRQFH</sequence>
<comment type="cofactor">
    <cofactor evidence="1">
        <name>L-ascorbate</name>
        <dbReference type="ChEBI" id="CHEBI:38290"/>
    </cofactor>
</comment>
<dbReference type="SMART" id="SM00702">
    <property type="entry name" value="P4Hc"/>
    <property type="match status" value="1"/>
</dbReference>
<dbReference type="InterPro" id="IPR006620">
    <property type="entry name" value="Pro_4_hyd_alph"/>
</dbReference>
<evidence type="ECO:0000256" key="5">
    <source>
        <dbReference type="ARBA" id="ARBA00023004"/>
    </source>
</evidence>
<dbReference type="PROSITE" id="PS51471">
    <property type="entry name" value="FE2OG_OXY"/>
    <property type="match status" value="1"/>
</dbReference>
<dbReference type="InterPro" id="IPR044862">
    <property type="entry name" value="Pro_4_hyd_alph_FE2OG_OXY"/>
</dbReference>
<dbReference type="GeneID" id="80558941"/>
<evidence type="ECO:0000256" key="3">
    <source>
        <dbReference type="ARBA" id="ARBA00022964"/>
    </source>
</evidence>
<evidence type="ECO:0000256" key="4">
    <source>
        <dbReference type="ARBA" id="ARBA00023002"/>
    </source>
</evidence>
<dbReference type="PANTHER" id="PTHR10869:SF236">
    <property type="entry name" value="PROLYL 4-HYDROXYLASE ALPHA SUBUNIT DOMAIN-CONTAINING PROTEIN"/>
    <property type="match status" value="1"/>
</dbReference>
<reference evidence="7 8" key="1">
    <citation type="submission" date="2021-02" db="EMBL/GenBank/DDBJ databases">
        <title>Cotonvirus japonicus, which uses Golgi apparatus of host cells for its virion factory, phylogenetically links tailed tupanvirus and icosahedral mimivirus.</title>
        <authorList>
            <person name="Takahashi H."/>
            <person name="Fukaya S."/>
            <person name="Song C."/>
            <person name="Murata K."/>
            <person name="Takemura M."/>
        </authorList>
    </citation>
    <scope>NUCLEOTIDE SEQUENCE [LARGE SCALE GENOMIC DNA]</scope>
</reference>
<organism evidence="7 8">
    <name type="scientific">Cotonvirus japonicus</name>
    <dbReference type="NCBI Taxonomy" id="2811091"/>
    <lineage>
        <taxon>Viruses</taxon>
        <taxon>Varidnaviria</taxon>
        <taxon>Bamfordvirae</taxon>
        <taxon>Nucleocytoviricota</taxon>
        <taxon>Megaviricetes</taxon>
        <taxon>Imitervirales</taxon>
        <taxon>Mimiviridae</taxon>
        <taxon>Megamimivirinae</taxon>
        <taxon>Cotonvirus</taxon>
        <taxon>Cotonvirus japonicum</taxon>
    </lineage>
</organism>